<dbReference type="InterPro" id="IPR036249">
    <property type="entry name" value="Thioredoxin-like_sf"/>
</dbReference>
<organism evidence="7 8">
    <name type="scientific">Crotalaria pallida</name>
    <name type="common">Smooth rattlebox</name>
    <name type="synonym">Crotalaria striata</name>
    <dbReference type="NCBI Taxonomy" id="3830"/>
    <lineage>
        <taxon>Eukaryota</taxon>
        <taxon>Viridiplantae</taxon>
        <taxon>Streptophyta</taxon>
        <taxon>Embryophyta</taxon>
        <taxon>Tracheophyta</taxon>
        <taxon>Spermatophyta</taxon>
        <taxon>Magnoliopsida</taxon>
        <taxon>eudicotyledons</taxon>
        <taxon>Gunneridae</taxon>
        <taxon>Pentapetalae</taxon>
        <taxon>rosids</taxon>
        <taxon>fabids</taxon>
        <taxon>Fabales</taxon>
        <taxon>Fabaceae</taxon>
        <taxon>Papilionoideae</taxon>
        <taxon>50 kb inversion clade</taxon>
        <taxon>genistoids sensu lato</taxon>
        <taxon>core genistoids</taxon>
        <taxon>Crotalarieae</taxon>
        <taxon>Crotalaria</taxon>
    </lineage>
</organism>
<sequence length="231" mass="26112">MEEAAKAAEEKKGTTLRLYSYWRSSCSFRVRIALNLKSLTYRYIPVNLLKGHQSHPEFKKLNPVGYVPVLVDGPVVLADSFAIVMYLEDKYHEKHPLLPPPNPDDLFLRALNLQVASVVASSIQPLQNLTLLNYIEDKLGSHEKLPWAQSVIRKGFSALEELLKDHAGKYATGDQLYLADVFLAPQLYAAFTKFNIHADEFPTLSRLYATYIEIPAFRDALPENQPDAVHS</sequence>
<dbReference type="EMBL" id="JAYWIO010000008">
    <property type="protein sequence ID" value="KAK7247295.1"/>
    <property type="molecule type" value="Genomic_DNA"/>
</dbReference>
<evidence type="ECO:0000256" key="1">
    <source>
        <dbReference type="ARBA" id="ARBA00010007"/>
    </source>
</evidence>
<comment type="similarity">
    <text evidence="1">Belongs to the GST superfamily. Zeta family.</text>
</comment>
<dbReference type="SUPFAM" id="SSF47616">
    <property type="entry name" value="GST C-terminal domain-like"/>
    <property type="match status" value="1"/>
</dbReference>
<dbReference type="CDD" id="cd03042">
    <property type="entry name" value="GST_N_Zeta"/>
    <property type="match status" value="1"/>
</dbReference>
<dbReference type="GO" id="GO:0006559">
    <property type="term" value="P:L-phenylalanine catabolic process"/>
    <property type="evidence" value="ECO:0007669"/>
    <property type="project" value="TreeGrafter"/>
</dbReference>
<dbReference type="Pfam" id="PF14497">
    <property type="entry name" value="GST_C_3"/>
    <property type="match status" value="1"/>
</dbReference>
<dbReference type="AlphaFoldDB" id="A0AAN9E734"/>
<dbReference type="GO" id="GO:0006749">
    <property type="term" value="P:glutathione metabolic process"/>
    <property type="evidence" value="ECO:0007669"/>
    <property type="project" value="TreeGrafter"/>
</dbReference>
<dbReference type="PROSITE" id="PS50404">
    <property type="entry name" value="GST_NTER"/>
    <property type="match status" value="1"/>
</dbReference>
<protein>
    <recommendedName>
        <fullName evidence="2">glutathione transferase</fullName>
        <ecNumber evidence="2">2.5.1.18</ecNumber>
    </recommendedName>
</protein>
<dbReference type="InterPro" id="IPR005955">
    <property type="entry name" value="GST_Zeta"/>
</dbReference>
<evidence type="ECO:0000256" key="4">
    <source>
        <dbReference type="ARBA" id="ARBA00047960"/>
    </source>
</evidence>
<dbReference type="SFLD" id="SFLDG00358">
    <property type="entry name" value="Main_(cytGST)"/>
    <property type="match status" value="1"/>
</dbReference>
<evidence type="ECO:0000256" key="3">
    <source>
        <dbReference type="ARBA" id="ARBA00022679"/>
    </source>
</evidence>
<dbReference type="GO" id="GO:0005737">
    <property type="term" value="C:cytoplasm"/>
    <property type="evidence" value="ECO:0007669"/>
    <property type="project" value="InterPro"/>
</dbReference>
<dbReference type="InterPro" id="IPR004045">
    <property type="entry name" value="Glutathione_S-Trfase_N"/>
</dbReference>
<dbReference type="GO" id="GO:0004364">
    <property type="term" value="F:glutathione transferase activity"/>
    <property type="evidence" value="ECO:0007669"/>
    <property type="project" value="UniProtKB-EC"/>
</dbReference>
<evidence type="ECO:0000259" key="5">
    <source>
        <dbReference type="PROSITE" id="PS50404"/>
    </source>
</evidence>
<dbReference type="Proteomes" id="UP001372338">
    <property type="component" value="Unassembled WGS sequence"/>
</dbReference>
<dbReference type="InterPro" id="IPR040079">
    <property type="entry name" value="Glutathione_S-Trfase"/>
</dbReference>
<dbReference type="InterPro" id="IPR010987">
    <property type="entry name" value="Glutathione-S-Trfase_C-like"/>
</dbReference>
<dbReference type="Pfam" id="PF02798">
    <property type="entry name" value="GST_N"/>
    <property type="match status" value="1"/>
</dbReference>
<dbReference type="Gene3D" id="1.20.1050.10">
    <property type="match status" value="1"/>
</dbReference>
<dbReference type="GO" id="GO:0009407">
    <property type="term" value="P:toxin catabolic process"/>
    <property type="evidence" value="ECO:0007669"/>
    <property type="project" value="UniProtKB-ARBA"/>
</dbReference>
<keyword evidence="3" id="KW-0808">Transferase</keyword>
<evidence type="ECO:0000256" key="2">
    <source>
        <dbReference type="ARBA" id="ARBA00012452"/>
    </source>
</evidence>
<dbReference type="NCBIfam" id="TIGR01262">
    <property type="entry name" value="maiA"/>
    <property type="match status" value="1"/>
</dbReference>
<evidence type="ECO:0000259" key="6">
    <source>
        <dbReference type="PROSITE" id="PS50405"/>
    </source>
</evidence>
<feature type="domain" description="GST C-terminal" evidence="6">
    <location>
        <begin position="105"/>
        <end position="230"/>
    </location>
</feature>
<reference evidence="7 8" key="1">
    <citation type="submission" date="2024-01" db="EMBL/GenBank/DDBJ databases">
        <title>The genomes of 5 underutilized Papilionoideae crops provide insights into root nodulation and disease resistanc.</title>
        <authorList>
            <person name="Yuan L."/>
        </authorList>
    </citation>
    <scope>NUCLEOTIDE SEQUENCE [LARGE SCALE GENOMIC DNA]</scope>
    <source>
        <strain evidence="7">ZHUSHIDOU_FW_LH</strain>
        <tissue evidence="7">Leaf</tissue>
    </source>
</reference>
<evidence type="ECO:0000313" key="8">
    <source>
        <dbReference type="Proteomes" id="UP001372338"/>
    </source>
</evidence>
<gene>
    <name evidence="7" type="ORF">RIF29_42176</name>
</gene>
<dbReference type="GO" id="GO:0016034">
    <property type="term" value="F:maleylacetoacetate isomerase activity"/>
    <property type="evidence" value="ECO:0007669"/>
    <property type="project" value="TreeGrafter"/>
</dbReference>
<dbReference type="PANTHER" id="PTHR42673">
    <property type="entry name" value="MALEYLACETOACETATE ISOMERASE"/>
    <property type="match status" value="1"/>
</dbReference>
<dbReference type="FunFam" id="1.20.1050.10:FF:000017">
    <property type="entry name" value="Maleylacetoacetate isomerase"/>
    <property type="match status" value="1"/>
</dbReference>
<comment type="catalytic activity">
    <reaction evidence="4">
        <text>RX + glutathione = an S-substituted glutathione + a halide anion + H(+)</text>
        <dbReference type="Rhea" id="RHEA:16437"/>
        <dbReference type="ChEBI" id="CHEBI:15378"/>
        <dbReference type="ChEBI" id="CHEBI:16042"/>
        <dbReference type="ChEBI" id="CHEBI:17792"/>
        <dbReference type="ChEBI" id="CHEBI:57925"/>
        <dbReference type="ChEBI" id="CHEBI:90779"/>
        <dbReference type="EC" id="2.5.1.18"/>
    </reaction>
</comment>
<dbReference type="SFLD" id="SFLDS00019">
    <property type="entry name" value="Glutathione_Transferase_(cytos"/>
    <property type="match status" value="1"/>
</dbReference>
<evidence type="ECO:0000313" key="7">
    <source>
        <dbReference type="EMBL" id="KAK7247295.1"/>
    </source>
</evidence>
<dbReference type="PANTHER" id="PTHR42673:SF4">
    <property type="entry name" value="MALEYLACETOACETATE ISOMERASE"/>
    <property type="match status" value="1"/>
</dbReference>
<proteinExistence type="inferred from homology"/>
<dbReference type="InterPro" id="IPR034333">
    <property type="entry name" value="GST_Zeta_N"/>
</dbReference>
<accession>A0AAN9E734</accession>
<dbReference type="PROSITE" id="PS50405">
    <property type="entry name" value="GST_CTER"/>
    <property type="match status" value="1"/>
</dbReference>
<keyword evidence="8" id="KW-1185">Reference proteome</keyword>
<dbReference type="InterPro" id="IPR034330">
    <property type="entry name" value="GST_Zeta_C"/>
</dbReference>
<dbReference type="Gene3D" id="3.40.30.10">
    <property type="entry name" value="Glutaredoxin"/>
    <property type="match status" value="1"/>
</dbReference>
<dbReference type="CDD" id="cd03191">
    <property type="entry name" value="GST_C_Zeta"/>
    <property type="match status" value="1"/>
</dbReference>
<dbReference type="InterPro" id="IPR004046">
    <property type="entry name" value="GST_C"/>
</dbReference>
<comment type="caution">
    <text evidence="7">The sequence shown here is derived from an EMBL/GenBank/DDBJ whole genome shotgun (WGS) entry which is preliminary data.</text>
</comment>
<dbReference type="InterPro" id="IPR036282">
    <property type="entry name" value="Glutathione-S-Trfase_C_sf"/>
</dbReference>
<dbReference type="EC" id="2.5.1.18" evidence="2"/>
<dbReference type="SUPFAM" id="SSF52833">
    <property type="entry name" value="Thioredoxin-like"/>
    <property type="match status" value="1"/>
</dbReference>
<name>A0AAN9E734_CROPI</name>
<dbReference type="FunFam" id="3.40.30.10:FF:000100">
    <property type="entry name" value="Glutathione S-transferase Z1"/>
    <property type="match status" value="1"/>
</dbReference>
<feature type="domain" description="GST N-terminal" evidence="5">
    <location>
        <begin position="14"/>
        <end position="95"/>
    </location>
</feature>